<dbReference type="PANTHER" id="PTHR42883:SF2">
    <property type="entry name" value="THYMIDYLYLTRANSFERASE"/>
    <property type="match status" value="1"/>
</dbReference>
<dbReference type="Proteomes" id="UP000231388">
    <property type="component" value="Unassembled WGS sequence"/>
</dbReference>
<dbReference type="InterPro" id="IPR005835">
    <property type="entry name" value="NTP_transferase_dom"/>
</dbReference>
<dbReference type="Gene3D" id="2.160.10.10">
    <property type="entry name" value="Hexapeptide repeat proteins"/>
    <property type="match status" value="1"/>
</dbReference>
<dbReference type="EMBL" id="PCQY01000032">
    <property type="protein sequence ID" value="PIP04370.1"/>
    <property type="molecule type" value="Genomic_DNA"/>
</dbReference>
<feature type="domain" description="Nucleotidyl transferase" evidence="1">
    <location>
        <begin position="4"/>
        <end position="242"/>
    </location>
</feature>
<name>A0A2G9XBK0_UNCKA</name>
<dbReference type="Pfam" id="PF00483">
    <property type="entry name" value="NTP_transferase"/>
    <property type="match status" value="1"/>
</dbReference>
<evidence type="ECO:0000259" key="1">
    <source>
        <dbReference type="Pfam" id="PF00483"/>
    </source>
</evidence>
<dbReference type="GO" id="GO:0016740">
    <property type="term" value="F:transferase activity"/>
    <property type="evidence" value="ECO:0007669"/>
    <property type="project" value="UniProtKB-KW"/>
</dbReference>
<organism evidence="2 3">
    <name type="scientific">candidate division WWE3 bacterium CG23_combo_of_CG06-09_8_20_14_all_40_14</name>
    <dbReference type="NCBI Taxonomy" id="1975095"/>
    <lineage>
        <taxon>Bacteria</taxon>
        <taxon>Katanobacteria</taxon>
    </lineage>
</organism>
<dbReference type="InterPro" id="IPR005908">
    <property type="entry name" value="G1P_thy_trans_l"/>
</dbReference>
<evidence type="ECO:0000313" key="2">
    <source>
        <dbReference type="EMBL" id="PIP04370.1"/>
    </source>
</evidence>
<evidence type="ECO:0000313" key="3">
    <source>
        <dbReference type="Proteomes" id="UP000231388"/>
    </source>
</evidence>
<dbReference type="AlphaFoldDB" id="A0A2G9XBK0"/>
<protein>
    <submittedName>
        <fullName evidence="2">Glucose-1-phosphate thymidylyltransferase</fullName>
    </submittedName>
</protein>
<dbReference type="InterPro" id="IPR029044">
    <property type="entry name" value="Nucleotide-diphossugar_trans"/>
</dbReference>
<proteinExistence type="predicted"/>
<sequence>MEIKGLIAAGGKGTRLRPITHTQNKHLIPIANKPMLFYPIETLVNAGIKTIGIVVPPESEREVRNVVGNGSKWGVKIKYILQPYPGGLAHVIYVAKDFLGKSKFVFHLGDNIFKSGIEKPLKKFLDSNANGLVTILKHEENWRMGVPYFDKKGRLVDLKEKPENPPHKYCIPGIYFSDHHILECFKGRDRIKPSARGELEIPDAFKYLLLRKYSVETCEIDGWWKDPGQMKDLIEVNRMILDEFDGRIIEGTIDKKSEIVGDVKIERGTKVVNSRIRGPVVIGEDCIVKNSFIGPYTSIYHKSKVLNAEIENSVILKSAEIEGVRGRIGDSLIGNFALVSEGKNGLPRVHNLLVGDNSIVDLL</sequence>
<gene>
    <name evidence="2" type="ORF">COX53_02615</name>
</gene>
<keyword evidence="2" id="KW-0808">Transferase</keyword>
<dbReference type="NCBIfam" id="TIGR01208">
    <property type="entry name" value="rmlA_long"/>
    <property type="match status" value="1"/>
</dbReference>
<dbReference type="SUPFAM" id="SSF53448">
    <property type="entry name" value="Nucleotide-diphospho-sugar transferases"/>
    <property type="match status" value="1"/>
</dbReference>
<dbReference type="Gene3D" id="3.90.550.10">
    <property type="entry name" value="Spore Coat Polysaccharide Biosynthesis Protein SpsA, Chain A"/>
    <property type="match status" value="1"/>
</dbReference>
<dbReference type="PANTHER" id="PTHR42883">
    <property type="entry name" value="GLUCOSE-1-PHOSPHATE THYMIDYLTRANSFERASE"/>
    <property type="match status" value="1"/>
</dbReference>
<reference evidence="2 3" key="1">
    <citation type="submission" date="2017-09" db="EMBL/GenBank/DDBJ databases">
        <title>Depth-based differentiation of microbial function through sediment-hosted aquifers and enrichment of novel symbionts in the deep terrestrial subsurface.</title>
        <authorList>
            <person name="Probst A.J."/>
            <person name="Ladd B."/>
            <person name="Jarett J.K."/>
            <person name="Geller-Mcgrath D.E."/>
            <person name="Sieber C.M."/>
            <person name="Emerson J.B."/>
            <person name="Anantharaman K."/>
            <person name="Thomas B.C."/>
            <person name="Malmstrom R."/>
            <person name="Stieglmeier M."/>
            <person name="Klingl A."/>
            <person name="Woyke T."/>
            <person name="Ryan C.M."/>
            <person name="Banfield J.F."/>
        </authorList>
    </citation>
    <scope>NUCLEOTIDE SEQUENCE [LARGE SCALE GENOMIC DNA]</scope>
    <source>
        <strain evidence="2">CG23_combo_of_CG06-09_8_20_14_all_40_14</strain>
    </source>
</reference>
<accession>A0A2G9XBK0</accession>
<comment type="caution">
    <text evidence="2">The sequence shown here is derived from an EMBL/GenBank/DDBJ whole genome shotgun (WGS) entry which is preliminary data.</text>
</comment>